<dbReference type="PANTHER" id="PTHR22904:SF523">
    <property type="entry name" value="STRESS-INDUCED-PHOSPHOPROTEIN 1"/>
    <property type="match status" value="1"/>
</dbReference>
<dbReference type="Gene3D" id="1.25.40.10">
    <property type="entry name" value="Tetratricopeptide repeat domain"/>
    <property type="match status" value="1"/>
</dbReference>
<organism evidence="12">
    <name type="scientific">Chaetoceros debilis</name>
    <dbReference type="NCBI Taxonomy" id="122233"/>
    <lineage>
        <taxon>Eukaryota</taxon>
        <taxon>Sar</taxon>
        <taxon>Stramenopiles</taxon>
        <taxon>Ochrophyta</taxon>
        <taxon>Bacillariophyta</taxon>
        <taxon>Coscinodiscophyceae</taxon>
        <taxon>Chaetocerotophycidae</taxon>
        <taxon>Chaetocerotales</taxon>
        <taxon>Chaetocerotaceae</taxon>
        <taxon>Chaetoceros</taxon>
    </lineage>
</organism>
<keyword evidence="3" id="KW-0963">Cytoplasm</keyword>
<comment type="function">
    <text evidence="6">Acts as a co-chaperone and mediates the association of the chaperones HSP70 and HSP90 probably facilitating substrate transfer from HSP70 to HSP90. Stimulates HSP70 ATPase activity and, in contrast, inhibits HSP90 ATPase activity.</text>
</comment>
<dbReference type="AlphaFoldDB" id="A0A7S3V4Z5"/>
<evidence type="ECO:0000256" key="9">
    <source>
        <dbReference type="ARBA" id="ARBA00076447"/>
    </source>
</evidence>
<dbReference type="FunFam" id="1.25.40.10:FF:000020">
    <property type="entry name" value="Stress-induced phosphoprotein 1"/>
    <property type="match status" value="1"/>
</dbReference>
<comment type="similarity">
    <text evidence="2">Belongs to the prefoldin subunit beta family.</text>
</comment>
<feature type="coiled-coil region" evidence="11">
    <location>
        <begin position="220"/>
        <end position="254"/>
    </location>
</feature>
<dbReference type="InterPro" id="IPR019734">
    <property type="entry name" value="TPR_rpt"/>
</dbReference>
<evidence type="ECO:0000256" key="4">
    <source>
        <dbReference type="ARBA" id="ARBA00022737"/>
    </source>
</evidence>
<feature type="repeat" description="TPR" evidence="10">
    <location>
        <begin position="72"/>
        <end position="105"/>
    </location>
</feature>
<sequence>MSSADEFKEAGNKAFSGRNFEEAIECYTKAIQSDPQNHVFYSNRSASYASLEKWEEAVTDSKQCIKLDPSFIKGYYRLATAQIAKHDYNGATTTIKQGMNVDPDNKQLGKLMRIVKSKKADEKLKANQAAAASKMAAMSGSAGVAGDSSLSKEIMDLKEQLRTSAKDMNIVQASVMTAEKSLKVNKITIGELEGIPMEEERKMYRGIGKMFMMQSRDEIFDHLKGEMKDDEKKLEGLKHKKEYLEKRIKSQQQNIIELSTSG</sequence>
<proteinExistence type="inferred from homology"/>
<evidence type="ECO:0000256" key="10">
    <source>
        <dbReference type="PROSITE-ProRule" id="PRU00339"/>
    </source>
</evidence>
<dbReference type="SMART" id="SM00028">
    <property type="entry name" value="TPR"/>
    <property type="match status" value="3"/>
</dbReference>
<dbReference type="InterPro" id="IPR011990">
    <property type="entry name" value="TPR-like_helical_dom_sf"/>
</dbReference>
<comment type="subunit">
    <text evidence="7">Monomer. Homodimer. Forms a complex composed of HOP and chaperones HSP70 and HSP90; the interaction is stronger in the absence of ATP. Interacts (via TPR 1, 2, 3, 7, 8 and 9 repeats) with HSP70 (via C-terminus); the interaction is direct and is stronger in the absence of ATP. Interacts (via TPR 4, 5 and 6 repeats) with HSP90 (via C-terminus); the interaction is direct.</text>
</comment>
<evidence type="ECO:0000256" key="5">
    <source>
        <dbReference type="ARBA" id="ARBA00022803"/>
    </source>
</evidence>
<evidence type="ECO:0000256" key="2">
    <source>
        <dbReference type="ARBA" id="ARBA00008045"/>
    </source>
</evidence>
<evidence type="ECO:0000256" key="3">
    <source>
        <dbReference type="ARBA" id="ARBA00022490"/>
    </source>
</evidence>
<gene>
    <name evidence="12" type="ORF">CDEB00056_LOCUS1804</name>
</gene>
<protein>
    <recommendedName>
        <fullName evidence="8">Hsp70-Hsp90 organising protein</fullName>
    </recommendedName>
    <alternativeName>
        <fullName evidence="9">Stress-inducible protein 1</fullName>
    </alternativeName>
</protein>
<dbReference type="InterPro" id="IPR002777">
    <property type="entry name" value="PFD_beta-like"/>
</dbReference>
<dbReference type="GO" id="GO:0051879">
    <property type="term" value="F:Hsp90 protein binding"/>
    <property type="evidence" value="ECO:0007669"/>
    <property type="project" value="TreeGrafter"/>
</dbReference>
<keyword evidence="11" id="KW-0175">Coiled coil</keyword>
<dbReference type="EMBL" id="HBIO01002560">
    <property type="protein sequence ID" value="CAE0456963.1"/>
    <property type="molecule type" value="Transcribed_RNA"/>
</dbReference>
<evidence type="ECO:0000256" key="7">
    <source>
        <dbReference type="ARBA" id="ARBA00066016"/>
    </source>
</evidence>
<dbReference type="Pfam" id="PF01920">
    <property type="entry name" value="Prefoldin_2"/>
    <property type="match status" value="1"/>
</dbReference>
<dbReference type="Gene3D" id="1.10.287.370">
    <property type="match status" value="1"/>
</dbReference>
<feature type="repeat" description="TPR" evidence="10">
    <location>
        <begin position="4"/>
        <end position="37"/>
    </location>
</feature>
<evidence type="ECO:0000256" key="11">
    <source>
        <dbReference type="SAM" id="Coils"/>
    </source>
</evidence>
<keyword evidence="4" id="KW-0677">Repeat</keyword>
<dbReference type="PANTHER" id="PTHR22904">
    <property type="entry name" value="TPR REPEAT CONTAINING PROTEIN"/>
    <property type="match status" value="1"/>
</dbReference>
<name>A0A7S3V4Z5_9STRA</name>
<dbReference type="SUPFAM" id="SSF46579">
    <property type="entry name" value="Prefoldin"/>
    <property type="match status" value="1"/>
</dbReference>
<evidence type="ECO:0000256" key="6">
    <source>
        <dbReference type="ARBA" id="ARBA00056105"/>
    </source>
</evidence>
<evidence type="ECO:0000313" key="12">
    <source>
        <dbReference type="EMBL" id="CAE0456963.1"/>
    </source>
</evidence>
<keyword evidence="5 10" id="KW-0802">TPR repeat</keyword>
<comment type="subcellular location">
    <subcellularLocation>
        <location evidence="1">Cytoplasm</location>
    </subcellularLocation>
</comment>
<dbReference type="GO" id="GO:0005737">
    <property type="term" value="C:cytoplasm"/>
    <property type="evidence" value="ECO:0007669"/>
    <property type="project" value="UniProtKB-SubCell"/>
</dbReference>
<dbReference type="PROSITE" id="PS50005">
    <property type="entry name" value="TPR"/>
    <property type="match status" value="2"/>
</dbReference>
<reference evidence="12" key="1">
    <citation type="submission" date="2021-01" db="EMBL/GenBank/DDBJ databases">
        <authorList>
            <person name="Corre E."/>
            <person name="Pelletier E."/>
            <person name="Niang G."/>
            <person name="Scheremetjew M."/>
            <person name="Finn R."/>
            <person name="Kale V."/>
            <person name="Holt S."/>
            <person name="Cochrane G."/>
            <person name="Meng A."/>
            <person name="Brown T."/>
            <person name="Cohen L."/>
        </authorList>
    </citation>
    <scope>NUCLEOTIDE SEQUENCE</scope>
    <source>
        <strain evidence="12">MM31A-1</strain>
    </source>
</reference>
<dbReference type="GO" id="GO:0006457">
    <property type="term" value="P:protein folding"/>
    <property type="evidence" value="ECO:0007669"/>
    <property type="project" value="InterPro"/>
</dbReference>
<evidence type="ECO:0000256" key="1">
    <source>
        <dbReference type="ARBA" id="ARBA00004496"/>
    </source>
</evidence>
<dbReference type="GO" id="GO:0016272">
    <property type="term" value="C:prefoldin complex"/>
    <property type="evidence" value="ECO:0007669"/>
    <property type="project" value="InterPro"/>
</dbReference>
<dbReference type="Pfam" id="PF13181">
    <property type="entry name" value="TPR_8"/>
    <property type="match status" value="1"/>
</dbReference>
<dbReference type="GO" id="GO:0051082">
    <property type="term" value="F:unfolded protein binding"/>
    <property type="evidence" value="ECO:0007669"/>
    <property type="project" value="InterPro"/>
</dbReference>
<accession>A0A7S3V4Z5</accession>
<dbReference type="InterPro" id="IPR009053">
    <property type="entry name" value="Prefoldin"/>
</dbReference>
<evidence type="ECO:0000256" key="8">
    <source>
        <dbReference type="ARBA" id="ARBA00074766"/>
    </source>
</evidence>
<dbReference type="SUPFAM" id="SSF48452">
    <property type="entry name" value="TPR-like"/>
    <property type="match status" value="1"/>
</dbReference>